<feature type="repeat" description="WD" evidence="3">
    <location>
        <begin position="485"/>
        <end position="520"/>
    </location>
</feature>
<feature type="repeat" description="WD" evidence="3">
    <location>
        <begin position="352"/>
        <end position="386"/>
    </location>
</feature>
<dbReference type="InterPro" id="IPR015943">
    <property type="entry name" value="WD40/YVTN_repeat-like_dom_sf"/>
</dbReference>
<gene>
    <name evidence="5" type="ordered locus">PCC8801_1643</name>
</gene>
<name>B7JW05_RIPO1</name>
<feature type="repeat" description="WD" evidence="3">
    <location>
        <begin position="303"/>
        <end position="344"/>
    </location>
</feature>
<dbReference type="eggNOG" id="COG2319">
    <property type="taxonomic scope" value="Bacteria"/>
</dbReference>
<keyword evidence="4" id="KW-0472">Membrane</keyword>
<keyword evidence="4" id="KW-0812">Transmembrane</keyword>
<dbReference type="KEGG" id="cyp:PCC8801_1643"/>
<evidence type="ECO:0000313" key="5">
    <source>
        <dbReference type="EMBL" id="ACK65694.1"/>
    </source>
</evidence>
<dbReference type="PROSITE" id="PS50294">
    <property type="entry name" value="WD_REPEATS_REGION"/>
    <property type="match status" value="5"/>
</dbReference>
<feature type="repeat" description="WD" evidence="3">
    <location>
        <begin position="437"/>
        <end position="478"/>
    </location>
</feature>
<keyword evidence="4" id="KW-1133">Transmembrane helix</keyword>
<protein>
    <submittedName>
        <fullName evidence="5">WD-40 repeat protein</fullName>
    </submittedName>
</protein>
<proteinExistence type="predicted"/>
<dbReference type="PRINTS" id="PR00320">
    <property type="entry name" value="GPROTEINBRPT"/>
</dbReference>
<dbReference type="RefSeq" id="WP_012594967.1">
    <property type="nucleotide sequence ID" value="NC_011726.1"/>
</dbReference>
<feature type="transmembrane region" description="Helical" evidence="4">
    <location>
        <begin position="33"/>
        <end position="52"/>
    </location>
</feature>
<dbReference type="AlphaFoldDB" id="B7JW05"/>
<keyword evidence="6" id="KW-1185">Reference proteome</keyword>
<evidence type="ECO:0000313" key="6">
    <source>
        <dbReference type="Proteomes" id="UP000008204"/>
    </source>
</evidence>
<dbReference type="InterPro" id="IPR019775">
    <property type="entry name" value="WD40_repeat_CS"/>
</dbReference>
<dbReference type="CDD" id="cd00200">
    <property type="entry name" value="WD40"/>
    <property type="match status" value="1"/>
</dbReference>
<feature type="repeat" description="WD" evidence="3">
    <location>
        <begin position="207"/>
        <end position="248"/>
    </location>
</feature>
<evidence type="ECO:0000256" key="2">
    <source>
        <dbReference type="ARBA" id="ARBA00022737"/>
    </source>
</evidence>
<dbReference type="Pfam" id="PF00400">
    <property type="entry name" value="WD40"/>
    <property type="match status" value="7"/>
</dbReference>
<dbReference type="InterPro" id="IPR036322">
    <property type="entry name" value="WD40_repeat_dom_sf"/>
</dbReference>
<dbReference type="OrthoDB" id="422888at2"/>
<keyword evidence="1 3" id="KW-0853">WD repeat</keyword>
<dbReference type="PROSITE" id="PS00678">
    <property type="entry name" value="WD_REPEATS_1"/>
    <property type="match status" value="1"/>
</dbReference>
<evidence type="ECO:0000256" key="4">
    <source>
        <dbReference type="SAM" id="Phobius"/>
    </source>
</evidence>
<dbReference type="InterPro" id="IPR020472">
    <property type="entry name" value="WD40_PAC1"/>
</dbReference>
<dbReference type="EMBL" id="CP001287">
    <property type="protein sequence ID" value="ACK65694.1"/>
    <property type="molecule type" value="Genomic_DNA"/>
</dbReference>
<dbReference type="STRING" id="41431.PCC8801_1643"/>
<accession>B7JW05</accession>
<dbReference type="Gene3D" id="2.130.10.10">
    <property type="entry name" value="YVTN repeat-like/Quinoprotein amine dehydrogenase"/>
    <property type="match status" value="3"/>
</dbReference>
<dbReference type="SUPFAM" id="SSF50978">
    <property type="entry name" value="WD40 repeat-like"/>
    <property type="match status" value="1"/>
</dbReference>
<feature type="transmembrane region" description="Helical" evidence="4">
    <location>
        <begin position="7"/>
        <end position="27"/>
    </location>
</feature>
<organism evidence="5 6">
    <name type="scientific">Rippkaea orientalis (strain PCC 8801 / RF-1)</name>
    <name type="common">Cyanothece sp. (strain PCC 8801)</name>
    <dbReference type="NCBI Taxonomy" id="41431"/>
    <lineage>
        <taxon>Bacteria</taxon>
        <taxon>Bacillati</taxon>
        <taxon>Cyanobacteriota</taxon>
        <taxon>Cyanophyceae</taxon>
        <taxon>Oscillatoriophycideae</taxon>
        <taxon>Chroococcales</taxon>
        <taxon>Aphanothecaceae</taxon>
        <taxon>Rippkaea</taxon>
        <taxon>Rippkaea orientalis</taxon>
    </lineage>
</organism>
<evidence type="ECO:0000256" key="1">
    <source>
        <dbReference type="ARBA" id="ARBA00022574"/>
    </source>
</evidence>
<feature type="repeat" description="WD" evidence="3">
    <location>
        <begin position="387"/>
        <end position="421"/>
    </location>
</feature>
<dbReference type="PROSITE" id="PS50082">
    <property type="entry name" value="WD_REPEATS_2"/>
    <property type="match status" value="6"/>
</dbReference>
<evidence type="ECO:0000256" key="3">
    <source>
        <dbReference type="PROSITE-ProRule" id="PRU00221"/>
    </source>
</evidence>
<dbReference type="HOGENOM" id="CLU_000288_135_4_3"/>
<reference evidence="6" key="1">
    <citation type="journal article" date="2011" name="MBio">
        <title>Novel metabolic attributes of the genus Cyanothece, comprising a group of unicellular nitrogen-fixing Cyanobacteria.</title>
        <authorList>
            <person name="Bandyopadhyay A."/>
            <person name="Elvitigala T."/>
            <person name="Welsh E."/>
            <person name="Stockel J."/>
            <person name="Liberton M."/>
            <person name="Min H."/>
            <person name="Sherman L.A."/>
            <person name="Pakrasi H.B."/>
        </authorList>
    </citation>
    <scope>NUCLEOTIDE SEQUENCE [LARGE SCALE GENOMIC DNA]</scope>
    <source>
        <strain evidence="6">PCC 8801</strain>
    </source>
</reference>
<dbReference type="Proteomes" id="UP000008204">
    <property type="component" value="Chromosome"/>
</dbReference>
<dbReference type="InterPro" id="IPR001680">
    <property type="entry name" value="WD40_rpt"/>
</dbReference>
<sequence length="520" mass="56754">MNFKQLHWLEVAECLALGLAVVFLLVAIASQDWLLPLVFLTFGLIFNSLNRIRWQYLMRQRLSATTKQLKQQIAQELEKIQVSAPVTPAEETESRAIARLQDNCVSLEQSLNSVVQYLNTQVLPERIEHLEKAYLQLSQDLRTLTRQVEDPSVEPLAPSPPELEPFDISSATGLNVSQVTTQLPIVAPTSFVSQSPSIPTWQELDPLMAHDDAVSCLAISPDGQWLVSGSWDQTLRVWDLATRTLKAQVSAHYQGLLAVVVVPIQASGTGYRIVTGSFDHTIKVWLADTEDPEHLTLTIEETLTQHTGSVQSLALSYNPLLLVSGSYDQTVKQWQLLTGEMVCSSYDPLGAIYAIAVDTSQELIASAGGDGRVTLWKLGTGEQIGFLAGNVSSVESLAFSPDGETLAAGCVDGTIKLWQLDASRFGAGRPLQPVRILEAHNGQVKALLFNGEEQILFSGGADGYVKIWHPSRREAIAVLGVNEGAESGRSSILSLALSDDSYLLIAGTADGIIQIWRKTD</sequence>
<keyword evidence="2" id="KW-0677">Repeat</keyword>
<dbReference type="PANTHER" id="PTHR22847">
    <property type="entry name" value="WD40 REPEAT PROTEIN"/>
    <property type="match status" value="1"/>
</dbReference>
<dbReference type="PANTHER" id="PTHR22847:SF637">
    <property type="entry name" value="WD REPEAT DOMAIN 5B"/>
    <property type="match status" value="1"/>
</dbReference>
<dbReference type="SMART" id="SM00320">
    <property type="entry name" value="WD40"/>
    <property type="match status" value="7"/>
</dbReference>